<feature type="coiled-coil region" evidence="2">
    <location>
        <begin position="4"/>
        <end position="38"/>
    </location>
</feature>
<name>H2ZRN8_LATCH</name>
<accession>H2ZRN8</accession>
<dbReference type="InterPro" id="IPR055167">
    <property type="entry name" value="Rootletin-like_CC"/>
</dbReference>
<dbReference type="GeneTree" id="ENSGT00940000155758"/>
<evidence type="ECO:0000256" key="1">
    <source>
        <dbReference type="ARBA" id="ARBA00023054"/>
    </source>
</evidence>
<dbReference type="HOGENOM" id="CLU_1651589_0_0_1"/>
<dbReference type="EMBL" id="AFYH01279173">
    <property type="status" value="NOT_ANNOTATED_CDS"/>
    <property type="molecule type" value="Genomic_DNA"/>
</dbReference>
<evidence type="ECO:0000259" key="3">
    <source>
        <dbReference type="Pfam" id="PF15035"/>
    </source>
</evidence>
<evidence type="ECO:0000313" key="5">
    <source>
        <dbReference type="Proteomes" id="UP000008672"/>
    </source>
</evidence>
<dbReference type="STRING" id="7897.ENSLACP00000000059"/>
<dbReference type="eggNOG" id="ENOG502QQF0">
    <property type="taxonomic scope" value="Eukaryota"/>
</dbReference>
<protein>
    <recommendedName>
        <fullName evidence="3">Rootletin-like coiled-coil domain-containing protein</fullName>
    </recommendedName>
</protein>
<evidence type="ECO:0000313" key="4">
    <source>
        <dbReference type="Ensembl" id="ENSLACP00000000059.1"/>
    </source>
</evidence>
<organism evidence="4 5">
    <name type="scientific">Latimeria chalumnae</name>
    <name type="common">Coelacanth</name>
    <dbReference type="NCBI Taxonomy" id="7897"/>
    <lineage>
        <taxon>Eukaryota</taxon>
        <taxon>Metazoa</taxon>
        <taxon>Chordata</taxon>
        <taxon>Craniata</taxon>
        <taxon>Vertebrata</taxon>
        <taxon>Euteleostomi</taxon>
        <taxon>Coelacanthiformes</taxon>
        <taxon>Coelacanthidae</taxon>
        <taxon>Latimeria</taxon>
    </lineage>
</organism>
<sequence>MDPLKKLWEENRLLRQDLAKMEELLAQSHAERDELAIKYGAVSDRLQRSLKAELGDPSGGGSVPGTLAQQILELRRRLEEDRASYKCKLQGYQEGQQRQALLVQKLQAKVAQYKTRCGELEGHLLKSEHQRTDSRLRWREGEEAQNLENVLIRLEEEQQR</sequence>
<evidence type="ECO:0000256" key="2">
    <source>
        <dbReference type="SAM" id="Coils"/>
    </source>
</evidence>
<dbReference type="Pfam" id="PF15035">
    <property type="entry name" value="Rootletin"/>
    <property type="match status" value="1"/>
</dbReference>
<reference evidence="5" key="1">
    <citation type="submission" date="2011-08" db="EMBL/GenBank/DDBJ databases">
        <title>The draft genome of Latimeria chalumnae.</title>
        <authorList>
            <person name="Di Palma F."/>
            <person name="Alfoldi J."/>
            <person name="Johnson J."/>
            <person name="Berlin A."/>
            <person name="Gnerre S."/>
            <person name="Jaffe D."/>
            <person name="MacCallum I."/>
            <person name="Young S."/>
            <person name="Walker B.J."/>
            <person name="Lander E."/>
            <person name="Lindblad-Toh K."/>
        </authorList>
    </citation>
    <scope>NUCLEOTIDE SEQUENCE [LARGE SCALE GENOMIC DNA]</scope>
    <source>
        <strain evidence="5">Wild caught</strain>
    </source>
</reference>
<feature type="coiled-coil region" evidence="2">
    <location>
        <begin position="68"/>
        <end position="157"/>
    </location>
</feature>
<dbReference type="AlphaFoldDB" id="H2ZRN8"/>
<reference evidence="4" key="3">
    <citation type="submission" date="2025-09" db="UniProtKB">
        <authorList>
            <consortium name="Ensembl"/>
        </authorList>
    </citation>
    <scope>IDENTIFICATION</scope>
</reference>
<dbReference type="EMBL" id="AFYH01279172">
    <property type="status" value="NOT_ANNOTATED_CDS"/>
    <property type="molecule type" value="Genomic_DNA"/>
</dbReference>
<keyword evidence="5" id="KW-1185">Reference proteome</keyword>
<dbReference type="Ensembl" id="ENSLACT00000000060.1">
    <property type="protein sequence ID" value="ENSLACP00000000059.1"/>
    <property type="gene ID" value="ENSLACG00000000052.1"/>
</dbReference>
<proteinExistence type="predicted"/>
<dbReference type="InParanoid" id="H2ZRN8"/>
<feature type="domain" description="Rootletin-like coiled-coil" evidence="3">
    <location>
        <begin position="88"/>
        <end position="160"/>
    </location>
</feature>
<dbReference type="Proteomes" id="UP000008672">
    <property type="component" value="Unassembled WGS sequence"/>
</dbReference>
<reference evidence="4" key="2">
    <citation type="submission" date="2025-08" db="UniProtKB">
        <authorList>
            <consortium name="Ensembl"/>
        </authorList>
    </citation>
    <scope>IDENTIFICATION</scope>
</reference>
<keyword evidence="1 2" id="KW-0175">Coiled coil</keyword>
<dbReference type="OMA" id="KESEWRT"/>
<dbReference type="Bgee" id="ENSLACG00000000052">
    <property type="expression patterns" value="Expressed in mesonephros"/>
</dbReference>